<gene>
    <name evidence="9" type="ORF">I6G47_20320</name>
    <name evidence="10" type="ORF">SAMN05421547_101577</name>
</gene>
<keyword evidence="3" id="KW-0479">Metal-binding</keyword>
<protein>
    <submittedName>
        <fullName evidence="9">M48 family metalloprotease</fullName>
    </submittedName>
    <submittedName>
        <fullName evidence="10">Putative Zn-dependent protease, contains TPR repeats</fullName>
    </submittedName>
</protein>
<feature type="domain" description="Peptidase M48" evidence="8">
    <location>
        <begin position="103"/>
        <end position="268"/>
    </location>
</feature>
<evidence type="ECO:0000256" key="7">
    <source>
        <dbReference type="SAM" id="SignalP"/>
    </source>
</evidence>
<dbReference type="PANTHER" id="PTHR22726">
    <property type="entry name" value="METALLOENDOPEPTIDASE OMA1"/>
    <property type="match status" value="1"/>
</dbReference>
<evidence type="ECO:0000256" key="2">
    <source>
        <dbReference type="ARBA" id="ARBA00022670"/>
    </source>
</evidence>
<keyword evidence="2 10" id="KW-0645">Protease</keyword>
<dbReference type="AlphaFoldDB" id="A0A1H3FAS7"/>
<dbReference type="GeneID" id="94695383"/>
<evidence type="ECO:0000256" key="6">
    <source>
        <dbReference type="ARBA" id="ARBA00023049"/>
    </source>
</evidence>
<organism evidence="10 11">
    <name type="scientific">Delftia lacustris</name>
    <dbReference type="NCBI Taxonomy" id="558537"/>
    <lineage>
        <taxon>Bacteria</taxon>
        <taxon>Pseudomonadati</taxon>
        <taxon>Pseudomonadota</taxon>
        <taxon>Betaproteobacteria</taxon>
        <taxon>Burkholderiales</taxon>
        <taxon>Comamonadaceae</taxon>
        <taxon>Delftia</taxon>
    </lineage>
</organism>
<proteinExistence type="predicted"/>
<dbReference type="PANTHER" id="PTHR22726:SF1">
    <property type="entry name" value="METALLOENDOPEPTIDASE OMA1, MITOCHONDRIAL"/>
    <property type="match status" value="1"/>
</dbReference>
<keyword evidence="12" id="KW-1185">Reference proteome</keyword>
<dbReference type="KEGG" id="dla:I6G47_20320"/>
<dbReference type="Proteomes" id="UP000595064">
    <property type="component" value="Chromosome"/>
</dbReference>
<dbReference type="InterPro" id="IPR051156">
    <property type="entry name" value="Mito/Outer_Membr_Metalloprot"/>
</dbReference>
<keyword evidence="7" id="KW-0732">Signal</keyword>
<evidence type="ECO:0000259" key="8">
    <source>
        <dbReference type="Pfam" id="PF01435"/>
    </source>
</evidence>
<sequence length="541" mass="58907">MRPSRLKTRIAVGLQLLAASLAIATHAPAQAQLRLPTLGDGAATTTSDERRLGDRIIRSLYRDPDYIDDAVLQEYVEGIWQHLVDAARTRGELSDELEERFAWEILLGRDRSVNAFALPGGYLGVHLGLIGVVSTRDELASVLAHELSHVTQRHIARLIAQQGKQTPLMIGSMILGALAASRSPDAAMAMMMGGQALAVQNQLNFSRDMEREADRMGYGLMAPAGFAPQGFVTMFDKLQQANRLNDNGSWPYLRSHPLTTERMADMHSRLPRGVAPAPAPSLEHVMMAARARVLSRPGVDVLRQWAELPRSTSFGSQTPTQQVAQLYAATLSAVQLRDWAEAREMSGRLQAATAADPGALRQAKLLQAELELTAGKPGAALQALPPLYLPAAAPAQASPTESVPAKTTESGPSLATVNVVESRAVRRPELLMRTQILLREQGAASMAGPLQTWVTDHPRDASAWQLLAQVQRSQGQELRALRAEAEAQVAHYDYAAAVDRFKAAQELARKGGPKVDFIEASIVDTRLRAVEELLREQAREK</sequence>
<dbReference type="GO" id="GO:0004222">
    <property type="term" value="F:metalloendopeptidase activity"/>
    <property type="evidence" value="ECO:0007669"/>
    <property type="project" value="InterPro"/>
</dbReference>
<evidence type="ECO:0000256" key="1">
    <source>
        <dbReference type="ARBA" id="ARBA00001947"/>
    </source>
</evidence>
<dbReference type="Pfam" id="PF01435">
    <property type="entry name" value="Peptidase_M48"/>
    <property type="match status" value="1"/>
</dbReference>
<dbReference type="EMBL" id="CP065748">
    <property type="protein sequence ID" value="QPS79360.1"/>
    <property type="molecule type" value="Genomic_DNA"/>
</dbReference>
<dbReference type="GO" id="GO:0046872">
    <property type="term" value="F:metal ion binding"/>
    <property type="evidence" value="ECO:0007669"/>
    <property type="project" value="UniProtKB-KW"/>
</dbReference>
<evidence type="ECO:0000256" key="3">
    <source>
        <dbReference type="ARBA" id="ARBA00022723"/>
    </source>
</evidence>
<feature type="chain" id="PRO_5044558379" evidence="7">
    <location>
        <begin position="32"/>
        <end position="541"/>
    </location>
</feature>
<dbReference type="GO" id="GO:0016020">
    <property type="term" value="C:membrane"/>
    <property type="evidence" value="ECO:0007669"/>
    <property type="project" value="TreeGrafter"/>
</dbReference>
<keyword evidence="6 9" id="KW-0482">Metalloprotease</keyword>
<reference evidence="9 12" key="2">
    <citation type="submission" date="2020-12" db="EMBL/GenBank/DDBJ databases">
        <title>FDA dAtabase for Regulatory Grade micrObial Sequences (FDA-ARGOS): Supporting development and validation of Infectious Disease Dx tests.</title>
        <authorList>
            <person name="Sproer C."/>
            <person name="Gronow S."/>
            <person name="Severitt S."/>
            <person name="Schroder I."/>
            <person name="Tallon L."/>
            <person name="Sadzewicz L."/>
            <person name="Zhao X."/>
            <person name="Boylan J."/>
            <person name="Ott S."/>
            <person name="Bowen H."/>
            <person name="Vavikolanu K."/>
            <person name="Mehta A."/>
            <person name="Aluvathingal J."/>
            <person name="Nadendla S."/>
            <person name="Lowell S."/>
            <person name="Myers T."/>
            <person name="Yan Y."/>
            <person name="Sichtig H."/>
        </authorList>
    </citation>
    <scope>NUCLEOTIDE SEQUENCE [LARGE SCALE GENOMIC DNA]</scope>
    <source>
        <strain evidence="9 12">FDAARGOS_890</strain>
    </source>
</reference>
<comment type="cofactor">
    <cofactor evidence="1">
        <name>Zn(2+)</name>
        <dbReference type="ChEBI" id="CHEBI:29105"/>
    </cofactor>
</comment>
<dbReference type="GO" id="GO:0051603">
    <property type="term" value="P:proteolysis involved in protein catabolic process"/>
    <property type="evidence" value="ECO:0007669"/>
    <property type="project" value="TreeGrafter"/>
</dbReference>
<dbReference type="InterPro" id="IPR001915">
    <property type="entry name" value="Peptidase_M48"/>
</dbReference>
<feature type="signal peptide" evidence="7">
    <location>
        <begin position="1"/>
        <end position="31"/>
    </location>
</feature>
<evidence type="ECO:0000313" key="11">
    <source>
        <dbReference type="Proteomes" id="UP000183417"/>
    </source>
</evidence>
<keyword evidence="5" id="KW-0862">Zinc</keyword>
<keyword evidence="4" id="KW-0378">Hydrolase</keyword>
<dbReference type="Proteomes" id="UP000183417">
    <property type="component" value="Unassembled WGS sequence"/>
</dbReference>
<accession>A0A1H3FAS7</accession>
<evidence type="ECO:0000256" key="4">
    <source>
        <dbReference type="ARBA" id="ARBA00022801"/>
    </source>
</evidence>
<dbReference type="Gene3D" id="3.30.2010.10">
    <property type="entry name" value="Metalloproteases ('zincins'), catalytic domain"/>
    <property type="match status" value="1"/>
</dbReference>
<dbReference type="EMBL" id="FNPE01000001">
    <property type="protein sequence ID" value="SDX87995.1"/>
    <property type="molecule type" value="Genomic_DNA"/>
</dbReference>
<evidence type="ECO:0000313" key="10">
    <source>
        <dbReference type="EMBL" id="SDX87995.1"/>
    </source>
</evidence>
<evidence type="ECO:0000313" key="9">
    <source>
        <dbReference type="EMBL" id="QPS79360.1"/>
    </source>
</evidence>
<evidence type="ECO:0000313" key="12">
    <source>
        <dbReference type="Proteomes" id="UP000595064"/>
    </source>
</evidence>
<evidence type="ECO:0000256" key="5">
    <source>
        <dbReference type="ARBA" id="ARBA00022833"/>
    </source>
</evidence>
<dbReference type="RefSeq" id="WP_016454243.1">
    <property type="nucleotide sequence ID" value="NZ_CP065748.1"/>
</dbReference>
<reference evidence="10 11" key="1">
    <citation type="submission" date="2016-10" db="EMBL/GenBank/DDBJ databases">
        <authorList>
            <person name="de Groot N.N."/>
        </authorList>
    </citation>
    <scope>NUCLEOTIDE SEQUENCE [LARGE SCALE GENOMIC DNA]</scope>
    <source>
        <strain evidence="10 11">LMG 24775</strain>
    </source>
</reference>
<name>A0A1H3FAS7_9BURK</name>